<feature type="coiled-coil region" evidence="1">
    <location>
        <begin position="571"/>
        <end position="598"/>
    </location>
</feature>
<dbReference type="OrthoDB" id="5631545at2"/>
<organism evidence="3 4">
    <name type="scientific">Legionella lansingensis</name>
    <dbReference type="NCBI Taxonomy" id="45067"/>
    <lineage>
        <taxon>Bacteria</taxon>
        <taxon>Pseudomonadati</taxon>
        <taxon>Pseudomonadota</taxon>
        <taxon>Gammaproteobacteria</taxon>
        <taxon>Legionellales</taxon>
        <taxon>Legionellaceae</taxon>
        <taxon>Legionella</taxon>
    </lineage>
</organism>
<dbReference type="AlphaFoldDB" id="A0A0W0W1C9"/>
<accession>A0A0W0W1C9</accession>
<gene>
    <name evidence="3" type="ORF">Llan_0001</name>
</gene>
<evidence type="ECO:0000313" key="4">
    <source>
        <dbReference type="Proteomes" id="UP000054869"/>
    </source>
</evidence>
<feature type="region of interest" description="Disordered" evidence="2">
    <location>
        <begin position="611"/>
        <end position="633"/>
    </location>
</feature>
<reference evidence="3 4" key="1">
    <citation type="submission" date="2015-11" db="EMBL/GenBank/DDBJ databases">
        <title>Genomic analysis of 38 Legionella species identifies large and diverse effector repertoires.</title>
        <authorList>
            <person name="Burstein D."/>
            <person name="Amaro F."/>
            <person name="Zusman T."/>
            <person name="Lifshitz Z."/>
            <person name="Cohen O."/>
            <person name="Gilbert J.A."/>
            <person name="Pupko T."/>
            <person name="Shuman H.A."/>
            <person name="Segal G."/>
        </authorList>
    </citation>
    <scope>NUCLEOTIDE SEQUENCE [LARGE SCALE GENOMIC DNA]</scope>
    <source>
        <strain evidence="3 4">ATCC 49751</strain>
    </source>
</reference>
<proteinExistence type="predicted"/>
<dbReference type="RefSeq" id="WP_028373445.1">
    <property type="nucleotide sequence ID" value="NZ_CAAAJD010000015.1"/>
</dbReference>
<evidence type="ECO:0000313" key="3">
    <source>
        <dbReference type="EMBL" id="KTD26106.1"/>
    </source>
</evidence>
<feature type="coiled-coil region" evidence="1">
    <location>
        <begin position="496"/>
        <end position="533"/>
    </location>
</feature>
<feature type="coiled-coil region" evidence="1">
    <location>
        <begin position="118"/>
        <end position="145"/>
    </location>
</feature>
<name>A0A0W0W1C9_9GAMM</name>
<dbReference type="PATRIC" id="fig|45067.4.peg.1"/>
<evidence type="ECO:0000256" key="2">
    <source>
        <dbReference type="SAM" id="MobiDB-lite"/>
    </source>
</evidence>
<evidence type="ECO:0000256" key="1">
    <source>
        <dbReference type="SAM" id="Coils"/>
    </source>
</evidence>
<protein>
    <submittedName>
        <fullName evidence="3">Purine NTPase</fullName>
    </submittedName>
</protein>
<feature type="region of interest" description="Disordered" evidence="2">
    <location>
        <begin position="655"/>
        <end position="675"/>
    </location>
</feature>
<feature type="compositionally biased region" description="Basic and acidic residues" evidence="2">
    <location>
        <begin position="657"/>
        <end position="675"/>
    </location>
</feature>
<sequence length="675" mass="76197">MAYTLTDWWTDLKNDLEKLETKPWVDAARKMATDGIQIEFEAGQWHKTAAETLGSNIDNAAKDLGKSYSNSKSKKDEGLPNVNDPEQFLFAVLYYNHLLRYKKIDSSTTGVTVRGALLSGVRKENDRVEENATEIKRRIDTYCRNEENLAKIKTAFPGITIQQGDSTDSIIKQSANWIKTQTGKIVPHIEEDKEDEDIGDLPLDVEDKTTSETQPKVAEESAPSEVSTTIAKHLTDMFNSKGQSAAGVGEVIAEIDKVNTRITKLIQEKTKASIQEKKEAKVSIQEKKLVQDKAKKANEETLEQQSSKKVGIERKMKAMQGLIDAVEENDKSGNTKTFADLLNEHKKDFLFLMPTKEGALLEEKIASLQNPTYYTSLGNAFSSVTPTFIQTASSRVLPKTQDRDCKDTLKDSAQNYLNRLRQELDTVEKTIESSKKELDTAEKTIERLSKELATVEGAIEDLTKKLAPDETIPVAIDAEDDKKLQDSLANATIDDLEKTQKANEVMKDVLQEYQQLLKEAEEHKELLLQAKSHEAALDKVIEWHDDWFVKLSNWLADNISSWFKTDTAATIDEAHETKKELQSKKEEYERTFEEKVSKVRQEVLPKITGAEESLHEKIPSLPADGDHPPLGQDALEKLKDKTAIEAFRHVKTMFSETKPKESAEIEQHEDKKTFH</sequence>
<keyword evidence="4" id="KW-1185">Reference proteome</keyword>
<feature type="region of interest" description="Disordered" evidence="2">
    <location>
        <begin position="190"/>
        <end position="226"/>
    </location>
</feature>
<dbReference type="EMBL" id="LNYI01000001">
    <property type="protein sequence ID" value="KTD26106.1"/>
    <property type="molecule type" value="Genomic_DNA"/>
</dbReference>
<comment type="caution">
    <text evidence="3">The sequence shown here is derived from an EMBL/GenBank/DDBJ whole genome shotgun (WGS) entry which is preliminary data.</text>
</comment>
<dbReference type="Proteomes" id="UP000054869">
    <property type="component" value="Unassembled WGS sequence"/>
</dbReference>
<feature type="coiled-coil region" evidence="1">
    <location>
        <begin position="410"/>
        <end position="465"/>
    </location>
</feature>
<dbReference type="eggNOG" id="COG1511">
    <property type="taxonomic scope" value="Bacteria"/>
</dbReference>
<keyword evidence="1" id="KW-0175">Coiled coil</keyword>